<proteinExistence type="predicted"/>
<organism evidence="1">
    <name type="scientific">bioreactor metagenome</name>
    <dbReference type="NCBI Taxonomy" id="1076179"/>
    <lineage>
        <taxon>unclassified sequences</taxon>
        <taxon>metagenomes</taxon>
        <taxon>ecological metagenomes</taxon>
    </lineage>
</organism>
<sequence length="81" mass="8659">MGKRIAGGPGIVPRGLFLQIAEIGAVQPTFRFGRFPVRFRLVGTVGAPSGADRKLGSFLAFMRGLHAHVIILGLPDFSVEL</sequence>
<protein>
    <submittedName>
        <fullName evidence="1">Uncharacterized protein</fullName>
    </submittedName>
</protein>
<gene>
    <name evidence="1" type="ORF">SDC9_118978</name>
</gene>
<dbReference type="AlphaFoldDB" id="A0A645C388"/>
<accession>A0A645C388</accession>
<comment type="caution">
    <text evidence="1">The sequence shown here is derived from an EMBL/GenBank/DDBJ whole genome shotgun (WGS) entry which is preliminary data.</text>
</comment>
<name>A0A645C388_9ZZZZ</name>
<evidence type="ECO:0000313" key="1">
    <source>
        <dbReference type="EMBL" id="MPM72005.1"/>
    </source>
</evidence>
<dbReference type="EMBL" id="VSSQ01024472">
    <property type="protein sequence ID" value="MPM72005.1"/>
    <property type="molecule type" value="Genomic_DNA"/>
</dbReference>
<reference evidence="1" key="1">
    <citation type="submission" date="2019-08" db="EMBL/GenBank/DDBJ databases">
        <authorList>
            <person name="Kucharzyk K."/>
            <person name="Murdoch R.W."/>
            <person name="Higgins S."/>
            <person name="Loffler F."/>
        </authorList>
    </citation>
    <scope>NUCLEOTIDE SEQUENCE</scope>
</reference>